<dbReference type="InterPro" id="IPR059112">
    <property type="entry name" value="CysZ/EI24"/>
</dbReference>
<feature type="transmembrane region" description="Helical" evidence="11">
    <location>
        <begin position="26"/>
        <end position="46"/>
    </location>
</feature>
<comment type="caution">
    <text evidence="12">The sequence shown here is derived from an EMBL/GenBank/DDBJ whole genome shotgun (WGS) entry which is preliminary data.</text>
</comment>
<proteinExistence type="predicted"/>
<evidence type="ECO:0000256" key="6">
    <source>
        <dbReference type="ARBA" id="ARBA00022692"/>
    </source>
</evidence>
<comment type="subcellular location">
    <subcellularLocation>
        <location evidence="1">Membrane</location>
        <topology evidence="1">Multi-pass membrane protein</topology>
    </subcellularLocation>
</comment>
<keyword evidence="5" id="KW-0028">Amino-acid biosynthesis</keyword>
<evidence type="ECO:0000256" key="8">
    <source>
        <dbReference type="ARBA" id="ARBA00023032"/>
    </source>
</evidence>
<keyword evidence="10" id="KW-0198">Cysteine biosynthesis</keyword>
<keyword evidence="9 11" id="KW-0472">Membrane</keyword>
<organism evidence="12 13">
    <name type="scientific">Legionella rubrilucens</name>
    <dbReference type="NCBI Taxonomy" id="458"/>
    <lineage>
        <taxon>Bacteria</taxon>
        <taxon>Pseudomonadati</taxon>
        <taxon>Pseudomonadota</taxon>
        <taxon>Gammaproteobacteria</taxon>
        <taxon>Legionellales</taxon>
        <taxon>Legionellaceae</taxon>
        <taxon>Legionella</taxon>
    </lineage>
</organism>
<keyword evidence="4" id="KW-0997">Cell inner membrane</keyword>
<evidence type="ECO:0000256" key="3">
    <source>
        <dbReference type="ARBA" id="ARBA00022475"/>
    </source>
</evidence>
<evidence type="ECO:0000256" key="1">
    <source>
        <dbReference type="ARBA" id="ARBA00004141"/>
    </source>
</evidence>
<keyword evidence="2" id="KW-0813">Transport</keyword>
<evidence type="ECO:0000256" key="2">
    <source>
        <dbReference type="ARBA" id="ARBA00022448"/>
    </source>
</evidence>
<dbReference type="GO" id="GO:0000103">
    <property type="term" value="P:sulfate assimilation"/>
    <property type="evidence" value="ECO:0007669"/>
    <property type="project" value="TreeGrafter"/>
</dbReference>
<dbReference type="PATRIC" id="fig|458.5.peg.897"/>
<dbReference type="PANTHER" id="PTHR37468">
    <property type="entry name" value="SULFATE TRANSPORTER CYSZ"/>
    <property type="match status" value="1"/>
</dbReference>
<evidence type="ECO:0000256" key="7">
    <source>
        <dbReference type="ARBA" id="ARBA00022989"/>
    </source>
</evidence>
<dbReference type="GO" id="GO:0009675">
    <property type="term" value="F:high-affinity sulfate:proton symporter activity"/>
    <property type="evidence" value="ECO:0007669"/>
    <property type="project" value="TreeGrafter"/>
</dbReference>
<accession>A0A0W0XVN6</accession>
<dbReference type="GO" id="GO:0019344">
    <property type="term" value="P:cysteine biosynthetic process"/>
    <property type="evidence" value="ECO:0007669"/>
    <property type="project" value="UniProtKB-KW"/>
</dbReference>
<keyword evidence="3" id="KW-1003">Cell membrane</keyword>
<evidence type="ECO:0000256" key="11">
    <source>
        <dbReference type="SAM" id="Phobius"/>
    </source>
</evidence>
<dbReference type="STRING" id="458.Lrub_0865"/>
<dbReference type="NCBIfam" id="NF003433">
    <property type="entry name" value="PRK04949.1"/>
    <property type="match status" value="1"/>
</dbReference>
<feature type="transmembrane region" description="Helical" evidence="11">
    <location>
        <begin position="66"/>
        <end position="95"/>
    </location>
</feature>
<evidence type="ECO:0000313" key="13">
    <source>
        <dbReference type="Proteomes" id="UP000054608"/>
    </source>
</evidence>
<sequence length="248" mass="28996">MGNFIQGMLYFIAGFKRLSTPGLRRFVILPILFNVLLFAGLFYLLYHYLLPYADYYLDKLPSWLSFLSTVFFILVVVSYFLLFLMLFTALCNVIAAPFNGLLAEKAQTHFLQSELPSQPFMVMAWRSIKRQGQFLRYFLPRFLLTAALFFVPFIQPVYPFIWFTFNAWMLSMQYQDFVMDNNLFTFNAMKQRLQHNRMKSLGFGLMINVFNFIPLLNVLTMPSAVIGGVLLYGEEQANLHKRLNKKPA</sequence>
<dbReference type="OrthoDB" id="5292355at2"/>
<evidence type="ECO:0000256" key="4">
    <source>
        <dbReference type="ARBA" id="ARBA00022519"/>
    </source>
</evidence>
<reference evidence="12 13" key="1">
    <citation type="submission" date="2015-11" db="EMBL/GenBank/DDBJ databases">
        <title>Genomic analysis of 38 Legionella species identifies large and diverse effector repertoires.</title>
        <authorList>
            <person name="Burstein D."/>
            <person name="Amaro F."/>
            <person name="Zusman T."/>
            <person name="Lifshitz Z."/>
            <person name="Cohen O."/>
            <person name="Gilbert J.A."/>
            <person name="Pupko T."/>
            <person name="Shuman H.A."/>
            <person name="Segal G."/>
        </authorList>
    </citation>
    <scope>NUCLEOTIDE SEQUENCE [LARGE SCALE GENOMIC DNA]</scope>
    <source>
        <strain evidence="12 13">WA-270A-C2</strain>
    </source>
</reference>
<dbReference type="AlphaFoldDB" id="A0A0W0XVN6"/>
<evidence type="ECO:0000256" key="5">
    <source>
        <dbReference type="ARBA" id="ARBA00022605"/>
    </source>
</evidence>
<evidence type="ECO:0000256" key="10">
    <source>
        <dbReference type="ARBA" id="ARBA00023192"/>
    </source>
</evidence>
<feature type="transmembrane region" description="Helical" evidence="11">
    <location>
        <begin position="134"/>
        <end position="154"/>
    </location>
</feature>
<gene>
    <name evidence="12" type="ORF">Lrub_0865</name>
</gene>
<keyword evidence="6 11" id="KW-0812">Transmembrane</keyword>
<protein>
    <submittedName>
        <fullName evidence="12">Putative sulfate transport protein CysZ</fullName>
    </submittedName>
</protein>
<name>A0A0W0XVN6_9GAMM</name>
<keyword evidence="8" id="KW-0764">Sulfate transport</keyword>
<keyword evidence="7 11" id="KW-1133">Transmembrane helix</keyword>
<evidence type="ECO:0000313" key="12">
    <source>
        <dbReference type="EMBL" id="KTD48514.1"/>
    </source>
</evidence>
<dbReference type="GO" id="GO:0005886">
    <property type="term" value="C:plasma membrane"/>
    <property type="evidence" value="ECO:0007669"/>
    <property type="project" value="TreeGrafter"/>
</dbReference>
<dbReference type="Proteomes" id="UP000054608">
    <property type="component" value="Unassembled WGS sequence"/>
</dbReference>
<feature type="transmembrane region" description="Helical" evidence="11">
    <location>
        <begin position="200"/>
        <end position="233"/>
    </location>
</feature>
<dbReference type="InterPro" id="IPR050480">
    <property type="entry name" value="CysZ-like"/>
</dbReference>
<keyword evidence="13" id="KW-1185">Reference proteome</keyword>
<dbReference type="Pfam" id="PF07264">
    <property type="entry name" value="EI24"/>
    <property type="match status" value="1"/>
</dbReference>
<dbReference type="RefSeq" id="WP_058530973.1">
    <property type="nucleotide sequence ID" value="NZ_CAAAIN010000001.1"/>
</dbReference>
<dbReference type="EMBL" id="LNYT01000007">
    <property type="protein sequence ID" value="KTD48514.1"/>
    <property type="molecule type" value="Genomic_DNA"/>
</dbReference>
<evidence type="ECO:0000256" key="9">
    <source>
        <dbReference type="ARBA" id="ARBA00023136"/>
    </source>
</evidence>
<dbReference type="PANTHER" id="PTHR37468:SF1">
    <property type="entry name" value="SULFATE TRANSPORTER CYSZ"/>
    <property type="match status" value="1"/>
</dbReference>